<evidence type="ECO:0000313" key="2">
    <source>
        <dbReference type="Proteomes" id="UP000054843"/>
    </source>
</evidence>
<gene>
    <name evidence="1" type="ORF">T10_1456</name>
</gene>
<accession>A0A0V1MIQ7</accession>
<sequence length="64" mass="6772">MLEKCGKILVSCSISQRGAAILLFTCGSSQVMMHVIKNDNAGKMAENVSYALKNAIQSSPIGNV</sequence>
<dbReference type="AlphaFoldDB" id="A0A0V1MIQ7"/>
<protein>
    <submittedName>
        <fullName evidence="1">Uncharacterized protein</fullName>
    </submittedName>
</protein>
<reference evidence="1 2" key="1">
    <citation type="submission" date="2015-01" db="EMBL/GenBank/DDBJ databases">
        <title>Evolution of Trichinella species and genotypes.</title>
        <authorList>
            <person name="Korhonen P.K."/>
            <person name="Edoardo P."/>
            <person name="Giuseppe L.R."/>
            <person name="Gasser R.B."/>
        </authorList>
    </citation>
    <scope>NUCLEOTIDE SEQUENCE [LARGE SCALE GENOMIC DNA]</scope>
    <source>
        <strain evidence="1">ISS1980</strain>
    </source>
</reference>
<name>A0A0V1MIQ7_9BILA</name>
<evidence type="ECO:0000313" key="1">
    <source>
        <dbReference type="EMBL" id="KRZ71755.1"/>
    </source>
</evidence>
<organism evidence="1 2">
    <name type="scientific">Trichinella papuae</name>
    <dbReference type="NCBI Taxonomy" id="268474"/>
    <lineage>
        <taxon>Eukaryota</taxon>
        <taxon>Metazoa</taxon>
        <taxon>Ecdysozoa</taxon>
        <taxon>Nematoda</taxon>
        <taxon>Enoplea</taxon>
        <taxon>Dorylaimia</taxon>
        <taxon>Trichinellida</taxon>
        <taxon>Trichinellidae</taxon>
        <taxon>Trichinella</taxon>
    </lineage>
</organism>
<dbReference type="EMBL" id="JYDO01000090">
    <property type="protein sequence ID" value="KRZ71755.1"/>
    <property type="molecule type" value="Genomic_DNA"/>
</dbReference>
<comment type="caution">
    <text evidence="1">The sequence shown here is derived from an EMBL/GenBank/DDBJ whole genome shotgun (WGS) entry which is preliminary data.</text>
</comment>
<proteinExistence type="predicted"/>
<keyword evidence="2" id="KW-1185">Reference proteome</keyword>
<dbReference type="Proteomes" id="UP000054843">
    <property type="component" value="Unassembled WGS sequence"/>
</dbReference>